<dbReference type="PANTHER" id="PTHR48051:SF45">
    <property type="entry name" value="LEUCINE-RICH REPEAT PROTEIN SHOC-2-LIKE"/>
    <property type="match status" value="1"/>
</dbReference>
<organism evidence="3 4">
    <name type="scientific">Xanthocytophaga flava</name>
    <dbReference type="NCBI Taxonomy" id="3048013"/>
    <lineage>
        <taxon>Bacteria</taxon>
        <taxon>Pseudomonadati</taxon>
        <taxon>Bacteroidota</taxon>
        <taxon>Cytophagia</taxon>
        <taxon>Cytophagales</taxon>
        <taxon>Rhodocytophagaceae</taxon>
        <taxon>Xanthocytophaga</taxon>
    </lineage>
</organism>
<evidence type="ECO:0000313" key="4">
    <source>
        <dbReference type="Proteomes" id="UP001228581"/>
    </source>
</evidence>
<protein>
    <recommendedName>
        <fullName evidence="5">Leucine-rich repeat domain-containing protein</fullName>
    </recommendedName>
</protein>
<evidence type="ECO:0000256" key="1">
    <source>
        <dbReference type="ARBA" id="ARBA00022614"/>
    </source>
</evidence>
<dbReference type="PANTHER" id="PTHR48051">
    <property type="match status" value="1"/>
</dbReference>
<dbReference type="EMBL" id="JASJOT010000004">
    <property type="protein sequence ID" value="MDJ1492959.1"/>
    <property type="molecule type" value="Genomic_DNA"/>
</dbReference>
<dbReference type="Proteomes" id="UP001228581">
    <property type="component" value="Unassembled WGS sequence"/>
</dbReference>
<proteinExistence type="predicted"/>
<comment type="caution">
    <text evidence="3">The sequence shown here is derived from an EMBL/GenBank/DDBJ whole genome shotgun (WGS) entry which is preliminary data.</text>
</comment>
<accession>A0ABT7CGU2</accession>
<evidence type="ECO:0000313" key="3">
    <source>
        <dbReference type="EMBL" id="MDJ1492959.1"/>
    </source>
</evidence>
<name>A0ABT7CGU2_9BACT</name>
<gene>
    <name evidence="3" type="ORF">QNI19_08450</name>
</gene>
<keyword evidence="4" id="KW-1185">Reference proteome</keyword>
<dbReference type="SUPFAM" id="SSF52047">
    <property type="entry name" value="RNI-like"/>
    <property type="match status" value="1"/>
</dbReference>
<dbReference type="RefSeq" id="WP_313994523.1">
    <property type="nucleotide sequence ID" value="NZ_JASJOT010000004.1"/>
</dbReference>
<sequence length="757" mass="85783">MAFDLLSILKKETMTPKELKEVSSMRIVELSCDLPLTDSFCYTFEKLISLTSLKKLELWNFRVSAETLDLNRRLIQAIGSIKTLTFLKIDINCQLEDQEHLFDPLAELKNLQELILILRGDIPRNEWPKPASRLKRLPDFVNKLSGLCEIVISIQETVPLAEDSFVSLLQLQKFTMYISGPPAAATVQTLMRNLFLLPALKTCHVSGYNNYDKPRRGKPIFFAEDNRQFMSLPQLRIVKFNDLDLGQLPIGLARCENLEELTIGKNYITTFPECLCKIKKLEITHNKTLDLGQILTCLDPGMMETLILNHCKLKELPSQIGLLRKLKKIDIYNNSIKKLPVEIGVLDYLTFLHTTCREIEIHSHAPFSSFLSHLRNHSFTDEEKKAGVAIYFQKNDYLDSVPASTIIPLLLISKPTVPQSVLAVLEKKIPDSIGAIQDSSNLCICLYGVVEGLGLKELKEKYKKYGIRTETTLTNKITHILIGKGITKEQVQLVLKSSLPLVTSGQLRAYLEKLEKPFLKESDQIIVKNLKRLLISVDDDNLQLALEMINQGGLPESVLYTLVLVVLTFIDSKIKKRAMTLLERSAPASVIAAIVRIRLKNDYLKIIHLLWKAPDIDKTLLARAILEISLPEYSAICSRTHEKMVKDASIREFCLCHLMDVSTEDADFALQVQTENNVLDWSCLPLDKLTSSKASLDKVEGLKIHISDFAKKTNPLKSFTGLKILYLAGSNTERRKQAEPNLEKLQQDLPQIQVFFT</sequence>
<reference evidence="3 4" key="1">
    <citation type="submission" date="2023-05" db="EMBL/GenBank/DDBJ databases">
        <authorList>
            <person name="Zhang X."/>
        </authorList>
    </citation>
    <scope>NUCLEOTIDE SEQUENCE [LARGE SCALE GENOMIC DNA]</scope>
    <source>
        <strain evidence="3 4">DM2B3-1</strain>
    </source>
</reference>
<dbReference type="InterPro" id="IPR032675">
    <property type="entry name" value="LRR_dom_sf"/>
</dbReference>
<evidence type="ECO:0000256" key="2">
    <source>
        <dbReference type="ARBA" id="ARBA00022737"/>
    </source>
</evidence>
<keyword evidence="2" id="KW-0677">Repeat</keyword>
<evidence type="ECO:0008006" key="5">
    <source>
        <dbReference type="Google" id="ProtNLM"/>
    </source>
</evidence>
<dbReference type="Gene3D" id="3.80.10.10">
    <property type="entry name" value="Ribonuclease Inhibitor"/>
    <property type="match status" value="1"/>
</dbReference>
<keyword evidence="1" id="KW-0433">Leucine-rich repeat</keyword>
<dbReference type="InterPro" id="IPR050216">
    <property type="entry name" value="LRR_domain-containing"/>
</dbReference>